<dbReference type="AlphaFoldDB" id="A0A382HZY8"/>
<gene>
    <name evidence="3" type="ORF">METZ01_LOCUS245027</name>
</gene>
<dbReference type="GO" id="GO:0000271">
    <property type="term" value="P:polysaccharide biosynthetic process"/>
    <property type="evidence" value="ECO:0007669"/>
    <property type="project" value="InterPro"/>
</dbReference>
<dbReference type="InterPro" id="IPR001732">
    <property type="entry name" value="UDP-Glc/GDP-Man_DH_N"/>
</dbReference>
<proteinExistence type="inferred from homology"/>
<dbReference type="GO" id="GO:0016628">
    <property type="term" value="F:oxidoreductase activity, acting on the CH-CH group of donors, NAD or NADP as acceptor"/>
    <property type="evidence" value="ECO:0007669"/>
    <property type="project" value="InterPro"/>
</dbReference>
<organism evidence="3">
    <name type="scientific">marine metagenome</name>
    <dbReference type="NCBI Taxonomy" id="408172"/>
    <lineage>
        <taxon>unclassified sequences</taxon>
        <taxon>metagenomes</taxon>
        <taxon>ecological metagenomes</taxon>
    </lineage>
</organism>
<dbReference type="GO" id="GO:0016616">
    <property type="term" value="F:oxidoreductase activity, acting on the CH-OH group of donors, NAD or NADP as acceptor"/>
    <property type="evidence" value="ECO:0007669"/>
    <property type="project" value="InterPro"/>
</dbReference>
<dbReference type="Pfam" id="PF03721">
    <property type="entry name" value="UDPG_MGDP_dh_N"/>
    <property type="match status" value="1"/>
</dbReference>
<reference evidence="3" key="1">
    <citation type="submission" date="2018-05" db="EMBL/GenBank/DDBJ databases">
        <authorList>
            <person name="Lanie J.A."/>
            <person name="Ng W.-L."/>
            <person name="Kazmierczak K.M."/>
            <person name="Andrzejewski T.M."/>
            <person name="Davidsen T.M."/>
            <person name="Wayne K.J."/>
            <person name="Tettelin H."/>
            <person name="Glass J.I."/>
            <person name="Rusch D."/>
            <person name="Podicherti R."/>
            <person name="Tsui H.-C.T."/>
            <person name="Winkler M.E."/>
        </authorList>
    </citation>
    <scope>NUCLEOTIDE SEQUENCE</scope>
</reference>
<evidence type="ECO:0000313" key="3">
    <source>
        <dbReference type="EMBL" id="SVB92173.1"/>
    </source>
</evidence>
<dbReference type="PANTHER" id="PTHR43491:SF2">
    <property type="entry name" value="UDP-N-ACETYL-D-MANNOSAMINE DEHYDROGENASE"/>
    <property type="match status" value="1"/>
</dbReference>
<accession>A0A382HZY8</accession>
<protein>
    <recommendedName>
        <fullName evidence="2">UDP-glucose/GDP-mannose dehydrogenase N-terminal domain-containing protein</fullName>
    </recommendedName>
</protein>
<dbReference type="PANTHER" id="PTHR43491">
    <property type="entry name" value="UDP-N-ACETYL-D-MANNOSAMINE DEHYDROGENASE"/>
    <property type="match status" value="1"/>
</dbReference>
<evidence type="ECO:0000256" key="1">
    <source>
        <dbReference type="ARBA" id="ARBA00006601"/>
    </source>
</evidence>
<dbReference type="InterPro" id="IPR036291">
    <property type="entry name" value="NAD(P)-bd_dom_sf"/>
</dbReference>
<dbReference type="GO" id="GO:0051287">
    <property type="term" value="F:NAD binding"/>
    <property type="evidence" value="ECO:0007669"/>
    <property type="project" value="InterPro"/>
</dbReference>
<feature type="domain" description="UDP-glucose/GDP-mannose dehydrogenase N-terminal" evidence="2">
    <location>
        <begin position="2"/>
        <end position="63"/>
    </location>
</feature>
<feature type="non-terminal residue" evidence="3">
    <location>
        <position position="68"/>
    </location>
</feature>
<name>A0A382HZY8_9ZZZZ</name>
<dbReference type="InterPro" id="IPR028359">
    <property type="entry name" value="UDP_ManNAc/GlcNAc_DH"/>
</dbReference>
<dbReference type="SUPFAM" id="SSF51735">
    <property type="entry name" value="NAD(P)-binding Rossmann-fold domains"/>
    <property type="match status" value="1"/>
</dbReference>
<dbReference type="EMBL" id="UINC01063978">
    <property type="protein sequence ID" value="SVB92173.1"/>
    <property type="molecule type" value="Genomic_DNA"/>
</dbReference>
<evidence type="ECO:0000259" key="2">
    <source>
        <dbReference type="Pfam" id="PF03721"/>
    </source>
</evidence>
<dbReference type="Gene3D" id="3.40.50.720">
    <property type="entry name" value="NAD(P)-binding Rossmann-like Domain"/>
    <property type="match status" value="1"/>
</dbReference>
<comment type="similarity">
    <text evidence="1">Belongs to the UDP-glucose/GDP-mannose dehydrogenase family.</text>
</comment>
<sequence>MAIIGLGYVGLPLATEFGKKRLTIGFDIKSSRINELKAGIDSTLEVSTKELKQAQSLSFTDNLKDISQ</sequence>